<keyword evidence="2 6" id="KW-0812">Transmembrane</keyword>
<keyword evidence="7" id="KW-0732">Signal</keyword>
<feature type="domain" description="Cytochrome C biogenesis protein transmembrane" evidence="8">
    <location>
        <begin position="293"/>
        <end position="491"/>
    </location>
</feature>
<evidence type="ECO:0000256" key="6">
    <source>
        <dbReference type="SAM" id="Phobius"/>
    </source>
</evidence>
<reference evidence="11" key="2">
    <citation type="submission" date="2015-04" db="EMBL/GenBank/DDBJ databases">
        <title>The complete genome sequence of Erythrobacter sp. s21-N3.</title>
        <authorList>
            <person name="Zhuang L."/>
            <person name="Liu Y."/>
            <person name="Shao Z."/>
        </authorList>
    </citation>
    <scope>NUCLEOTIDE SEQUENCE [LARGE SCALE GENOMIC DNA]</scope>
    <source>
        <strain evidence="11">s21-N3</strain>
    </source>
</reference>
<dbReference type="Pfam" id="PF13899">
    <property type="entry name" value="Thioredoxin_7"/>
    <property type="match status" value="1"/>
</dbReference>
<dbReference type="InterPro" id="IPR036249">
    <property type="entry name" value="Thioredoxin-like_sf"/>
</dbReference>
<dbReference type="GO" id="GO:0045454">
    <property type="term" value="P:cell redox homeostasis"/>
    <property type="evidence" value="ECO:0007669"/>
    <property type="project" value="TreeGrafter"/>
</dbReference>
<dbReference type="Gene3D" id="3.40.30.10">
    <property type="entry name" value="Glutaredoxin"/>
    <property type="match status" value="1"/>
</dbReference>
<accession>A0A0H4VEX6</accession>
<dbReference type="OrthoDB" id="9811036at2"/>
<protein>
    <recommendedName>
        <fullName evidence="12">Thiol:disulfide interchange protein</fullName>
    </recommendedName>
</protein>
<dbReference type="GO" id="GO:0017004">
    <property type="term" value="P:cytochrome complex assembly"/>
    <property type="evidence" value="ECO:0007669"/>
    <property type="project" value="UniProtKB-KW"/>
</dbReference>
<dbReference type="STRING" id="1648404.CP97_06410"/>
<evidence type="ECO:0000313" key="10">
    <source>
        <dbReference type="EMBL" id="AKQ43232.2"/>
    </source>
</evidence>
<evidence type="ECO:0000256" key="5">
    <source>
        <dbReference type="ARBA" id="ARBA00023136"/>
    </source>
</evidence>
<feature type="transmembrane region" description="Helical" evidence="6">
    <location>
        <begin position="414"/>
        <end position="438"/>
    </location>
</feature>
<evidence type="ECO:0000256" key="2">
    <source>
        <dbReference type="ARBA" id="ARBA00022692"/>
    </source>
</evidence>
<evidence type="ECO:0000256" key="3">
    <source>
        <dbReference type="ARBA" id="ARBA00022748"/>
    </source>
</evidence>
<dbReference type="Pfam" id="PF02683">
    <property type="entry name" value="DsbD_TM"/>
    <property type="match status" value="1"/>
</dbReference>
<dbReference type="RefSeq" id="WP_053106571.1">
    <property type="nucleotide sequence ID" value="NZ_CP011310.1"/>
</dbReference>
<dbReference type="SUPFAM" id="SSF52833">
    <property type="entry name" value="Thioredoxin-like"/>
    <property type="match status" value="1"/>
</dbReference>
<feature type="transmembrane region" description="Helical" evidence="6">
    <location>
        <begin position="507"/>
        <end position="526"/>
    </location>
</feature>
<feature type="transmembrane region" description="Helical" evidence="6">
    <location>
        <begin position="291"/>
        <end position="315"/>
    </location>
</feature>
<dbReference type="InterPro" id="IPR035671">
    <property type="entry name" value="DsbD_gamma"/>
</dbReference>
<evidence type="ECO:0000256" key="4">
    <source>
        <dbReference type="ARBA" id="ARBA00022989"/>
    </source>
</evidence>
<feature type="domain" description="Thiol:disulfide interchange protein DsbD N-terminal" evidence="9">
    <location>
        <begin position="43"/>
        <end position="153"/>
    </location>
</feature>
<name>A0A0H4VEX6_9SPHN</name>
<evidence type="ECO:0000313" key="11">
    <source>
        <dbReference type="Proteomes" id="UP000059113"/>
    </source>
</evidence>
<dbReference type="EMBL" id="CP011310">
    <property type="protein sequence ID" value="AKQ43232.2"/>
    <property type="molecule type" value="Genomic_DNA"/>
</dbReference>
<keyword evidence="11" id="KW-1185">Reference proteome</keyword>
<feature type="chain" id="PRO_5007772088" description="Thiol:disulfide interchange protein" evidence="7">
    <location>
        <begin position="28"/>
        <end position="675"/>
    </location>
</feature>
<gene>
    <name evidence="10" type="ORF">CP97_06410</name>
</gene>
<evidence type="ECO:0008006" key="12">
    <source>
        <dbReference type="Google" id="ProtNLM"/>
    </source>
</evidence>
<proteinExistence type="predicted"/>
<dbReference type="GO" id="GO:0015035">
    <property type="term" value="F:protein-disulfide reductase activity"/>
    <property type="evidence" value="ECO:0007669"/>
    <property type="project" value="TreeGrafter"/>
</dbReference>
<feature type="transmembrane region" description="Helical" evidence="6">
    <location>
        <begin position="373"/>
        <end position="394"/>
    </location>
</feature>
<dbReference type="InterPro" id="IPR028250">
    <property type="entry name" value="DsbDN"/>
</dbReference>
<organism evidence="10 11">
    <name type="scientific">Aurantiacibacter atlanticus</name>
    <dbReference type="NCBI Taxonomy" id="1648404"/>
    <lineage>
        <taxon>Bacteria</taxon>
        <taxon>Pseudomonadati</taxon>
        <taxon>Pseudomonadota</taxon>
        <taxon>Alphaproteobacteria</taxon>
        <taxon>Sphingomonadales</taxon>
        <taxon>Erythrobacteraceae</taxon>
        <taxon>Aurantiacibacter</taxon>
    </lineage>
</organism>
<feature type="transmembrane region" description="Helical" evidence="6">
    <location>
        <begin position="533"/>
        <end position="552"/>
    </location>
</feature>
<feature type="transmembrane region" description="Helical" evidence="6">
    <location>
        <begin position="336"/>
        <end position="361"/>
    </location>
</feature>
<evidence type="ECO:0000256" key="7">
    <source>
        <dbReference type="SAM" id="SignalP"/>
    </source>
</evidence>
<dbReference type="PANTHER" id="PTHR32234">
    <property type="entry name" value="THIOL:DISULFIDE INTERCHANGE PROTEIN DSBD"/>
    <property type="match status" value="1"/>
</dbReference>
<keyword evidence="4 6" id="KW-1133">Transmembrane helix</keyword>
<keyword evidence="5 6" id="KW-0472">Membrane</keyword>
<keyword evidence="3" id="KW-0201">Cytochrome c-type biogenesis</keyword>
<dbReference type="Pfam" id="PF11412">
    <property type="entry name" value="DsbD_N"/>
    <property type="match status" value="1"/>
</dbReference>
<evidence type="ECO:0000256" key="1">
    <source>
        <dbReference type="ARBA" id="ARBA00004141"/>
    </source>
</evidence>
<dbReference type="PANTHER" id="PTHR32234:SF3">
    <property type="entry name" value="SUPPRESSION OF COPPER SENSITIVITY PROTEIN"/>
    <property type="match status" value="1"/>
</dbReference>
<evidence type="ECO:0000259" key="9">
    <source>
        <dbReference type="Pfam" id="PF11412"/>
    </source>
</evidence>
<feature type="transmembrane region" description="Helical" evidence="6">
    <location>
        <begin position="444"/>
        <end position="464"/>
    </location>
</feature>
<dbReference type="Proteomes" id="UP000059113">
    <property type="component" value="Chromosome"/>
</dbReference>
<dbReference type="CDD" id="cd02953">
    <property type="entry name" value="DsbDgamma"/>
    <property type="match status" value="1"/>
</dbReference>
<dbReference type="GO" id="GO:0016020">
    <property type="term" value="C:membrane"/>
    <property type="evidence" value="ECO:0007669"/>
    <property type="project" value="UniProtKB-SubCell"/>
</dbReference>
<evidence type="ECO:0000259" key="8">
    <source>
        <dbReference type="Pfam" id="PF02683"/>
    </source>
</evidence>
<sequence length="675" mass="71788">MQTSLSFRLTFLRYCIAVAMFAIALLAAPTAAQTQNYIAADLVAEGQPQPGETLTVALRFRPQEGWHGYWRNPGDAGLGMTLDWQLPEGWQAGEPQYPVPEALELIGLMNHVYKRPYAVLVPISVPVNAAVTNISPITVNAEWLACSDRLCVREGDVPTLRFPQQTAQLREDFDAHRAAVPPLIDQQARFAMDGNRLRIAIPLPQALGLTDPHVFIAQSGVVDYGAMQTFMRQGDVLVAELPRGGLRAEPDLLEGMLSFGADGEGIRFEAVPGNVPAGGDRIGNSAATAPLALLLGGALLGGLLLNLMPCVFPILSLKALTLARAGESEAQARREGLAYTVGVMLAVLALGALMLALRAAGEQVGWAFQLQQPLVVGALLVLAMLITANLAGLIELPMMPIRTGGQGSAFATGLLAAVVATPCTGPFMAAALGAALLLPVTQALLLFAALGLGLALPFLLLGYVPALRSRLPRPGAWMGTFRKAMAMPMGLAALALAWLAWRLGGTHFAFAALALGMLPVVALIAFRRGNVLVGWIGVAIALYFAASLPFRVEEQSAASAQSLLDPVPYSEAALAEARASGAPVFLWFTADWCLTCKVNEQIAIERETTRAAFDQGGVVAMRGDWTRADPAITRFLEEWGAAGVPLYVWYPPNGAPGQMMPQVLTPEMLAERARQ</sequence>
<feature type="signal peptide" evidence="7">
    <location>
        <begin position="1"/>
        <end position="27"/>
    </location>
</feature>
<dbReference type="KEGG" id="ery:CP97_06410"/>
<dbReference type="InterPro" id="IPR003834">
    <property type="entry name" value="Cyt_c_assmbl_TM_dom"/>
</dbReference>
<feature type="transmembrane region" description="Helical" evidence="6">
    <location>
        <begin position="484"/>
        <end position="501"/>
    </location>
</feature>
<dbReference type="AlphaFoldDB" id="A0A0H4VEX6"/>
<reference evidence="10 11" key="1">
    <citation type="journal article" date="2015" name="Int. J. Syst. Evol. Microbiol.">
        <title>Erythrobacter atlanticus sp. nov., a bacterium from ocean sediment able to degrade polycyclic aromatic hydrocarbons.</title>
        <authorList>
            <person name="Zhuang L."/>
            <person name="Liu Y."/>
            <person name="Wang L."/>
            <person name="Wang W."/>
            <person name="Shao Z."/>
        </authorList>
    </citation>
    <scope>NUCLEOTIDE SEQUENCE [LARGE SCALE GENOMIC DNA]</scope>
    <source>
        <strain evidence="11">s21-N3</strain>
    </source>
</reference>
<comment type="subcellular location">
    <subcellularLocation>
        <location evidence="1">Membrane</location>
        <topology evidence="1">Multi-pass membrane protein</topology>
    </subcellularLocation>
</comment>